<feature type="binding site" evidence="14">
    <location>
        <position position="249"/>
    </location>
    <ligand>
        <name>Mg(2+)</name>
        <dbReference type="ChEBI" id="CHEBI:18420"/>
    </ligand>
</feature>
<comment type="subcellular location">
    <subcellularLocation>
        <location evidence="14">Cytoplasm</location>
    </subcellularLocation>
</comment>
<evidence type="ECO:0000256" key="8">
    <source>
        <dbReference type="ARBA" id="ARBA00022723"/>
    </source>
</evidence>
<dbReference type="GeneID" id="44005077"/>
<dbReference type="SMART" id="SM01329">
    <property type="entry name" value="Iso_dh"/>
    <property type="match status" value="1"/>
</dbReference>
<evidence type="ECO:0000259" key="16">
    <source>
        <dbReference type="SMART" id="SM01329"/>
    </source>
</evidence>
<feature type="domain" description="Isopropylmalate dehydrogenase-like" evidence="16">
    <location>
        <begin position="5"/>
        <end position="348"/>
    </location>
</feature>
<evidence type="ECO:0000256" key="15">
    <source>
        <dbReference type="RuleBase" id="RU004445"/>
    </source>
</evidence>
<sequence length="358" mass="39779">MKNYKIAVLAGDGIGPLIMKEALKILDFIADKYAFKLELNHAKIGGASIDAYGVALSDETLKLCEQSDAILFGCVGGPKWDNLPIDKRPERSSLLPLRKHFNLFANLRPCTIYKSLKHISPLKDEIIQKDIDILCVRELTGGIYFGKQELNQESAYDTESYSKEEIKRIAHVAFKSARLRRKKVHLIDKANVLSTSILWREVVKEVAKEYEDISLEYMYVDNAAMQIIKNPSMFDVMLCSNLFGDILSDELAAISGSLGLLCSASLNDKAFGLYEPAGGSAPDIAHLNIANPIAQILSAALMLKYTFKEEKAAQDIQDAVALALEHGKMTKDLNPKLYLNTDEMGTYILKLLKESKNG</sequence>
<dbReference type="GO" id="GO:0003862">
    <property type="term" value="F:3-isopropylmalate dehydrogenase activity"/>
    <property type="evidence" value="ECO:0007669"/>
    <property type="project" value="UniProtKB-UniRule"/>
</dbReference>
<dbReference type="STRING" id="1813019.A2J15_04875"/>
<dbReference type="RefSeq" id="WP_066779227.1">
    <property type="nucleotide sequence ID" value="NZ_CBCSFE010000008.1"/>
</dbReference>
<keyword evidence="8 14" id="KW-0479">Metal-binding</keyword>
<dbReference type="Proteomes" id="UP000286095">
    <property type="component" value="Unassembled WGS sequence"/>
</dbReference>
<keyword evidence="7 14" id="KW-0028">Amino-acid biosynthesis</keyword>
<dbReference type="EMBL" id="CP031611">
    <property type="protein sequence ID" value="AXP09232.1"/>
    <property type="molecule type" value="Genomic_DNA"/>
</dbReference>
<feature type="binding site" evidence="14">
    <location>
        <position position="98"/>
    </location>
    <ligand>
        <name>substrate</name>
    </ligand>
</feature>
<dbReference type="AlphaFoldDB" id="A0A424Z0P7"/>
<dbReference type="HAMAP" id="MF_01033">
    <property type="entry name" value="LeuB_type1"/>
    <property type="match status" value="1"/>
</dbReference>
<accession>A0A424Z0P7</accession>
<feature type="binding site" evidence="14">
    <location>
        <position position="137"/>
    </location>
    <ligand>
        <name>substrate</name>
    </ligand>
</feature>
<evidence type="ECO:0000256" key="10">
    <source>
        <dbReference type="ARBA" id="ARBA00023002"/>
    </source>
</evidence>
<feature type="binding site" evidence="14">
    <location>
        <begin position="77"/>
        <end position="90"/>
    </location>
    <ligand>
        <name>NAD(+)</name>
        <dbReference type="ChEBI" id="CHEBI:57540"/>
    </ligand>
</feature>
<evidence type="ECO:0000256" key="11">
    <source>
        <dbReference type="ARBA" id="ARBA00023027"/>
    </source>
</evidence>
<evidence type="ECO:0000256" key="5">
    <source>
        <dbReference type="ARBA" id="ARBA00011738"/>
    </source>
</evidence>
<evidence type="ECO:0000256" key="13">
    <source>
        <dbReference type="ARBA" id="ARBA00023304"/>
    </source>
</evidence>
<keyword evidence="9 14" id="KW-0460">Magnesium</keyword>
<dbReference type="GO" id="GO:0005829">
    <property type="term" value="C:cytosol"/>
    <property type="evidence" value="ECO:0007669"/>
    <property type="project" value="TreeGrafter"/>
</dbReference>
<dbReference type="Pfam" id="PF00180">
    <property type="entry name" value="Iso_dh"/>
    <property type="match status" value="1"/>
</dbReference>
<evidence type="ECO:0000313" key="19">
    <source>
        <dbReference type="Proteomes" id="UP000093205"/>
    </source>
</evidence>
<comment type="similarity">
    <text evidence="4 14">Belongs to the isocitrate and isopropylmalate dehydrogenases family. LeuB type 1 subfamily.</text>
</comment>
<feature type="site" description="Important for catalysis" evidence="14">
    <location>
        <position position="144"/>
    </location>
</feature>
<evidence type="ECO:0000256" key="6">
    <source>
        <dbReference type="ARBA" id="ARBA00022430"/>
    </source>
</evidence>
<protein>
    <recommendedName>
        <fullName evidence="14">3-isopropylmalate dehydrogenase</fullName>
        <ecNumber evidence="14">1.1.1.85</ecNumber>
    </recommendedName>
    <alternativeName>
        <fullName evidence="14">3-IPM-DH</fullName>
    </alternativeName>
    <alternativeName>
        <fullName evidence="14">Beta-IPM dehydrogenase</fullName>
        <shortName evidence="14">IMDH</shortName>
    </alternativeName>
</protein>
<evidence type="ECO:0000256" key="4">
    <source>
        <dbReference type="ARBA" id="ARBA00008319"/>
    </source>
</evidence>
<evidence type="ECO:0000256" key="7">
    <source>
        <dbReference type="ARBA" id="ARBA00022605"/>
    </source>
</evidence>
<dbReference type="InterPro" id="IPR019818">
    <property type="entry name" value="IsoCit/isopropylmalate_DH_CS"/>
</dbReference>
<keyword evidence="12 14" id="KW-0464">Manganese</keyword>
<evidence type="ECO:0000256" key="3">
    <source>
        <dbReference type="ARBA" id="ARBA00004762"/>
    </source>
</evidence>
<dbReference type="PANTHER" id="PTHR42979:SF1">
    <property type="entry name" value="3-ISOPROPYLMALATE DEHYDROGENASE"/>
    <property type="match status" value="1"/>
</dbReference>
<comment type="cofactor">
    <cofactor evidence="14 15">
        <name>Mg(2+)</name>
        <dbReference type="ChEBI" id="CHEBI:18420"/>
    </cofactor>
    <cofactor evidence="14 15">
        <name>Mn(2+)</name>
        <dbReference type="ChEBI" id="CHEBI:29035"/>
    </cofactor>
    <text evidence="14 15">Binds 1 Mg(2+) or Mn(2+) ion per subunit.</text>
</comment>
<dbReference type="Proteomes" id="UP000093205">
    <property type="component" value="Chromosome"/>
</dbReference>
<dbReference type="GO" id="GO:0000287">
    <property type="term" value="F:magnesium ion binding"/>
    <property type="evidence" value="ECO:0007669"/>
    <property type="project" value="InterPro"/>
</dbReference>
<dbReference type="InterPro" id="IPR004429">
    <property type="entry name" value="Isopropylmalate_DH"/>
</dbReference>
<keyword evidence="10 14" id="KW-0560">Oxidoreductase</keyword>
<dbReference type="EMBL" id="QURW01000008">
    <property type="protein sequence ID" value="RQD87714.1"/>
    <property type="molecule type" value="Genomic_DNA"/>
</dbReference>
<comment type="catalytic activity">
    <reaction evidence="1 14 15">
        <text>(2R,3S)-3-isopropylmalate + NAD(+) = 4-methyl-2-oxopentanoate + CO2 + NADH</text>
        <dbReference type="Rhea" id="RHEA:32271"/>
        <dbReference type="ChEBI" id="CHEBI:16526"/>
        <dbReference type="ChEBI" id="CHEBI:17865"/>
        <dbReference type="ChEBI" id="CHEBI:35121"/>
        <dbReference type="ChEBI" id="CHEBI:57540"/>
        <dbReference type="ChEBI" id="CHEBI:57945"/>
        <dbReference type="EC" id="1.1.1.85"/>
    </reaction>
</comment>
<dbReference type="NCBIfam" id="TIGR00169">
    <property type="entry name" value="leuB"/>
    <property type="match status" value="1"/>
</dbReference>
<dbReference type="GO" id="GO:0009098">
    <property type="term" value="P:L-leucine biosynthetic process"/>
    <property type="evidence" value="ECO:0007669"/>
    <property type="project" value="UniProtKB-UniRule"/>
</dbReference>
<dbReference type="InterPro" id="IPR024084">
    <property type="entry name" value="IsoPropMal-DH-like_dom"/>
</dbReference>
<name>A0A424Z0P7_9BACT</name>
<feature type="binding site" evidence="14">
    <location>
        <begin position="279"/>
        <end position="291"/>
    </location>
    <ligand>
        <name>NAD(+)</name>
        <dbReference type="ChEBI" id="CHEBI:57540"/>
    </ligand>
</feature>
<gene>
    <name evidence="14 18" type="primary">leuB</name>
    <name evidence="17" type="ORF">A2J15_006005</name>
    <name evidence="18" type="ORF">DZD40_03990</name>
</gene>
<keyword evidence="14" id="KW-0963">Cytoplasm</keyword>
<organism evidence="18 20">
    <name type="scientific">Campylobacter hepaticus</name>
    <dbReference type="NCBI Taxonomy" id="1813019"/>
    <lineage>
        <taxon>Bacteria</taxon>
        <taxon>Pseudomonadati</taxon>
        <taxon>Campylobacterota</taxon>
        <taxon>Epsilonproteobacteria</taxon>
        <taxon>Campylobacterales</taxon>
        <taxon>Campylobacteraceae</taxon>
        <taxon>Campylobacter</taxon>
    </lineage>
</organism>
<comment type="subunit">
    <text evidence="5 14 15">Homodimer.</text>
</comment>
<comment type="function">
    <text evidence="14 15">Catalyzes the oxidation of 3-carboxy-2-hydroxy-4-methylpentanoate (3-isopropylmalate) to 3-carboxy-4-methyl-2-oxopentanoate. The product decarboxylates to 4-methyl-2 oxopentanoate.</text>
</comment>
<dbReference type="GO" id="GO:0051287">
    <property type="term" value="F:NAD binding"/>
    <property type="evidence" value="ECO:0007669"/>
    <property type="project" value="InterPro"/>
</dbReference>
<dbReference type="UniPathway" id="UPA00048">
    <property type="reaction ID" value="UER00072"/>
</dbReference>
<dbReference type="Gene3D" id="3.40.718.10">
    <property type="entry name" value="Isopropylmalate Dehydrogenase"/>
    <property type="match status" value="1"/>
</dbReference>
<evidence type="ECO:0000256" key="12">
    <source>
        <dbReference type="ARBA" id="ARBA00023211"/>
    </source>
</evidence>
<feature type="binding site" evidence="14">
    <location>
        <position position="221"/>
    </location>
    <ligand>
        <name>substrate</name>
    </ligand>
</feature>
<reference evidence="19 20" key="1">
    <citation type="submission" date="2018-08" db="EMBL/GenBank/DDBJ databases">
        <title>Survival mechanisms of Campylobacter hepaticus identified by genomic analysis and comparative transcriptomic analysis of in vivo and in vitro derived bacteria.</title>
        <authorList>
            <person name="Van T.T.H."/>
            <person name="Moore R.J."/>
        </authorList>
    </citation>
    <scope>NUCLEOTIDE SEQUENCE [LARGE SCALE GENOMIC DNA]</scope>
    <source>
        <strain evidence="18 20">54L</strain>
        <strain evidence="17 19">HV10</strain>
    </source>
</reference>
<comment type="pathway">
    <text evidence="3 14 15">Amino-acid biosynthesis; L-leucine biosynthesis; L-leucine from 3-methyl-2-oxobutanoate: step 3/4.</text>
</comment>
<evidence type="ECO:0000256" key="9">
    <source>
        <dbReference type="ARBA" id="ARBA00022842"/>
    </source>
</evidence>
<keyword evidence="11 14" id="KW-0520">NAD</keyword>
<feature type="site" description="Important for catalysis" evidence="14">
    <location>
        <position position="189"/>
    </location>
</feature>
<keyword evidence="19" id="KW-1185">Reference proteome</keyword>
<keyword evidence="6 14" id="KW-0432">Leucine biosynthesis</keyword>
<feature type="binding site" evidence="14">
    <location>
        <position position="221"/>
    </location>
    <ligand>
        <name>Mg(2+)</name>
        <dbReference type="ChEBI" id="CHEBI:18420"/>
    </ligand>
</feature>
<evidence type="ECO:0000256" key="1">
    <source>
        <dbReference type="ARBA" id="ARBA00000624"/>
    </source>
</evidence>
<dbReference type="FunFam" id="3.40.718.10:FF:000006">
    <property type="entry name" value="3-isopropylmalate dehydrogenase"/>
    <property type="match status" value="1"/>
</dbReference>
<dbReference type="PANTHER" id="PTHR42979">
    <property type="entry name" value="3-ISOPROPYLMALATE DEHYDROGENASE"/>
    <property type="match status" value="1"/>
</dbReference>
<dbReference type="SUPFAM" id="SSF53659">
    <property type="entry name" value="Isocitrate/Isopropylmalate dehydrogenase-like"/>
    <property type="match status" value="1"/>
</dbReference>
<feature type="binding site" evidence="14">
    <location>
        <position position="108"/>
    </location>
    <ligand>
        <name>substrate</name>
    </ligand>
</feature>
<comment type="cofactor">
    <cofactor evidence="2">
        <name>Mn(2+)</name>
        <dbReference type="ChEBI" id="CHEBI:29035"/>
    </cofactor>
</comment>
<keyword evidence="13 14" id="KW-0100">Branched-chain amino acid biosynthesis</keyword>
<evidence type="ECO:0000313" key="18">
    <source>
        <dbReference type="EMBL" id="RQD87714.1"/>
    </source>
</evidence>
<evidence type="ECO:0000313" key="17">
    <source>
        <dbReference type="EMBL" id="AXP09232.1"/>
    </source>
</evidence>
<dbReference type="KEGG" id="chw:A2J15_006005"/>
<evidence type="ECO:0000313" key="20">
    <source>
        <dbReference type="Proteomes" id="UP000286095"/>
    </source>
</evidence>
<dbReference type="EC" id="1.1.1.85" evidence="14"/>
<feature type="binding site" evidence="14">
    <location>
        <position position="245"/>
    </location>
    <ligand>
        <name>Mg(2+)</name>
        <dbReference type="ChEBI" id="CHEBI:18420"/>
    </ligand>
</feature>
<dbReference type="OrthoDB" id="9806254at2"/>
<dbReference type="PROSITE" id="PS00470">
    <property type="entry name" value="IDH_IMDH"/>
    <property type="match status" value="1"/>
</dbReference>
<evidence type="ECO:0000256" key="14">
    <source>
        <dbReference type="HAMAP-Rule" id="MF_01033"/>
    </source>
</evidence>
<evidence type="ECO:0000256" key="2">
    <source>
        <dbReference type="ARBA" id="ARBA00001936"/>
    </source>
</evidence>
<proteinExistence type="inferred from homology"/>